<evidence type="ECO:0000256" key="1">
    <source>
        <dbReference type="ARBA" id="ARBA00001933"/>
    </source>
</evidence>
<dbReference type="PANTHER" id="PTHR11986">
    <property type="entry name" value="AMINOTRANSFERASE CLASS III"/>
    <property type="match status" value="1"/>
</dbReference>
<dbReference type="InterPro" id="IPR015424">
    <property type="entry name" value="PyrdxlP-dep_Trfase"/>
</dbReference>
<protein>
    <submittedName>
        <fullName evidence="5">Ornithine aminotransferase</fullName>
    </submittedName>
</protein>
<dbReference type="InterPro" id="IPR005814">
    <property type="entry name" value="Aminotrans_3"/>
</dbReference>
<name>A0A161MHC1_TRIIF</name>
<dbReference type="PANTHER" id="PTHR11986:SF79">
    <property type="entry name" value="ACETYLORNITHINE AMINOTRANSFERASE, MITOCHONDRIAL"/>
    <property type="match status" value="1"/>
</dbReference>
<dbReference type="GO" id="GO:0055129">
    <property type="term" value="P:L-proline biosynthetic process"/>
    <property type="evidence" value="ECO:0007669"/>
    <property type="project" value="UniProtKB-UniPathway"/>
</dbReference>
<reference evidence="5" key="1">
    <citation type="submission" date="2016-04" db="EMBL/GenBank/DDBJ databases">
        <authorList>
            <person name="Calderon-Fernandez G.M.Sr."/>
        </authorList>
    </citation>
    <scope>NUCLEOTIDE SEQUENCE</scope>
    <source>
        <strain evidence="5">Int1</strain>
        <tissue evidence="5">Integument</tissue>
    </source>
</reference>
<dbReference type="Pfam" id="PF00202">
    <property type="entry name" value="Aminotran_3"/>
    <property type="match status" value="1"/>
</dbReference>
<comment type="similarity">
    <text evidence="2">Belongs to the class-III pyridoxal-phosphate-dependent aminotransferase family.</text>
</comment>
<dbReference type="UniPathway" id="UPA00098">
    <property type="reaction ID" value="UER00358"/>
</dbReference>
<dbReference type="GO" id="GO:0042802">
    <property type="term" value="F:identical protein binding"/>
    <property type="evidence" value="ECO:0007669"/>
    <property type="project" value="TreeGrafter"/>
</dbReference>
<evidence type="ECO:0000256" key="2">
    <source>
        <dbReference type="ARBA" id="ARBA00008954"/>
    </source>
</evidence>
<evidence type="ECO:0000256" key="4">
    <source>
        <dbReference type="ARBA" id="ARBA00022679"/>
    </source>
</evidence>
<keyword evidence="3 5" id="KW-0032">Aminotransferase</keyword>
<dbReference type="AlphaFoldDB" id="A0A161MHC1"/>
<dbReference type="GO" id="GO:0030170">
    <property type="term" value="F:pyridoxal phosphate binding"/>
    <property type="evidence" value="ECO:0007669"/>
    <property type="project" value="InterPro"/>
</dbReference>
<dbReference type="Gene3D" id="3.40.640.10">
    <property type="entry name" value="Type I PLP-dependent aspartate aminotransferase-like (Major domain)"/>
    <property type="match status" value="1"/>
</dbReference>
<proteinExistence type="inferred from homology"/>
<dbReference type="SUPFAM" id="SSF53383">
    <property type="entry name" value="PLP-dependent transferases"/>
    <property type="match status" value="1"/>
</dbReference>
<feature type="non-terminal residue" evidence="5">
    <location>
        <position position="1"/>
    </location>
</feature>
<dbReference type="InterPro" id="IPR050103">
    <property type="entry name" value="Class-III_PLP-dep_AT"/>
</dbReference>
<sequence length="215" mass="23813">MDWQASRGSLVLTKDHPKIVECIQSPLKPVCKLLPELSAAFTRLTGFHKVLVTDFGIQAYYLALRFAAQWGIAKKNIPLHKAVILATPSSFLGGCLPWNLQTWPEVKIIAFNNLSALESELWTNNHVCGFLMDTIQWSDSVEEPGHGYLAEVRRTCDEHNVLWLADETTCGLGRTGHIMAYMMQNCQPDVVILSSTLGCGLYKSISTDGCITDNG</sequence>
<comment type="cofactor">
    <cofactor evidence="1">
        <name>pyridoxal 5'-phosphate</name>
        <dbReference type="ChEBI" id="CHEBI:597326"/>
    </cofactor>
</comment>
<reference evidence="5" key="2">
    <citation type="journal article" date="2017" name="J. Med. Entomol.">
        <title>Transcriptome Analysis of the Triatoma infestans (Hemiptera: Reduviidae) Integument.</title>
        <authorList>
            <person name="Calderon-Fernandez G.M."/>
            <person name="Moriconi D.E."/>
            <person name="Dulbecco A.B."/>
            <person name="Juarez M.P."/>
        </authorList>
    </citation>
    <scope>NUCLEOTIDE SEQUENCE</scope>
    <source>
        <strain evidence="5">Int1</strain>
        <tissue evidence="5">Integument</tissue>
    </source>
</reference>
<accession>A0A161MHC1</accession>
<evidence type="ECO:0000313" key="5">
    <source>
        <dbReference type="EMBL" id="JAS00736.1"/>
    </source>
</evidence>
<organism evidence="5">
    <name type="scientific">Triatoma infestans</name>
    <name type="common">Assassin bug</name>
    <dbReference type="NCBI Taxonomy" id="30076"/>
    <lineage>
        <taxon>Eukaryota</taxon>
        <taxon>Metazoa</taxon>
        <taxon>Ecdysozoa</taxon>
        <taxon>Arthropoda</taxon>
        <taxon>Hexapoda</taxon>
        <taxon>Insecta</taxon>
        <taxon>Pterygota</taxon>
        <taxon>Neoptera</taxon>
        <taxon>Paraneoptera</taxon>
        <taxon>Hemiptera</taxon>
        <taxon>Heteroptera</taxon>
        <taxon>Panheteroptera</taxon>
        <taxon>Cimicomorpha</taxon>
        <taxon>Reduviidae</taxon>
        <taxon>Triatominae</taxon>
        <taxon>Triatoma</taxon>
    </lineage>
</organism>
<keyword evidence="4 5" id="KW-0808">Transferase</keyword>
<dbReference type="EMBL" id="GEMB01002450">
    <property type="protein sequence ID" value="JAS00736.1"/>
    <property type="molecule type" value="Transcribed_RNA"/>
</dbReference>
<dbReference type="InterPro" id="IPR015421">
    <property type="entry name" value="PyrdxlP-dep_Trfase_major"/>
</dbReference>
<dbReference type="GO" id="GO:0008483">
    <property type="term" value="F:transaminase activity"/>
    <property type="evidence" value="ECO:0007669"/>
    <property type="project" value="UniProtKB-KW"/>
</dbReference>
<evidence type="ECO:0000256" key="3">
    <source>
        <dbReference type="ARBA" id="ARBA00022576"/>
    </source>
</evidence>